<organism evidence="2 3">
    <name type="scientific">Sphingomonas kaistensis</name>
    <dbReference type="NCBI Taxonomy" id="298708"/>
    <lineage>
        <taxon>Bacteria</taxon>
        <taxon>Pseudomonadati</taxon>
        <taxon>Pseudomonadota</taxon>
        <taxon>Alphaproteobacteria</taxon>
        <taxon>Sphingomonadales</taxon>
        <taxon>Sphingomonadaceae</taxon>
        <taxon>Sphingomonas</taxon>
    </lineage>
</organism>
<dbReference type="RefSeq" id="WP_338502209.1">
    <property type="nucleotide sequence ID" value="NZ_CP145607.1"/>
</dbReference>
<dbReference type="Pfam" id="PF02602">
    <property type="entry name" value="HEM4"/>
    <property type="match status" value="1"/>
</dbReference>
<dbReference type="GO" id="GO:0004852">
    <property type="term" value="F:uroporphyrinogen-III synthase activity"/>
    <property type="evidence" value="ECO:0007669"/>
    <property type="project" value="UniProtKB-EC"/>
</dbReference>
<dbReference type="InterPro" id="IPR003754">
    <property type="entry name" value="4pyrrol_synth_uPrphyn_synth"/>
</dbReference>
<gene>
    <name evidence="2" type="ORF">V6R86_03680</name>
</gene>
<name>A0ABZ2G1F0_9SPHN</name>
<dbReference type="EMBL" id="CP145607">
    <property type="protein sequence ID" value="WWM69813.1"/>
    <property type="molecule type" value="Genomic_DNA"/>
</dbReference>
<dbReference type="SUPFAM" id="SSF69618">
    <property type="entry name" value="HemD-like"/>
    <property type="match status" value="1"/>
</dbReference>
<reference evidence="2 3" key="1">
    <citation type="submission" date="2024-02" db="EMBL/GenBank/DDBJ databases">
        <title>Full genome sequence of Sphingomonas kaistensis.</title>
        <authorList>
            <person name="Poletto B.L."/>
            <person name="Silva G."/>
            <person name="Galante D."/>
            <person name="Campos K.R."/>
            <person name="Santos M.B.N."/>
            <person name="Sacchi C.T."/>
        </authorList>
    </citation>
    <scope>NUCLEOTIDE SEQUENCE [LARGE SCALE GENOMIC DNA]</scope>
    <source>
        <strain evidence="2 3">MA4R</strain>
    </source>
</reference>
<evidence type="ECO:0000259" key="1">
    <source>
        <dbReference type="Pfam" id="PF02602"/>
    </source>
</evidence>
<sequence length="215" mass="22497">MRPLVVLRPEPGATATAARAEALGLTVCRHPLFAAQAIDWTLPDHRFDGLLLTSANAVRFAGPLPALPAHSVGEATAEAARAARLEVLTVGEAGVESLLDRLPPGLRLLHLAGEERLLPDVPRQQITSVTVYRMAPLPLPASSLLEGAVALIHSPAAGRRLAETKVARDRVRVAAISPAAAAACGSGWDRCEAATSPSDGALLSLAAKLCEEQRR</sequence>
<proteinExistence type="predicted"/>
<keyword evidence="2" id="KW-0456">Lyase</keyword>
<protein>
    <submittedName>
        <fullName evidence="2">Uroporphyrinogen-III synthase</fullName>
        <ecNumber evidence="2">4.2.1.75</ecNumber>
    </submittedName>
</protein>
<dbReference type="Proteomes" id="UP001382935">
    <property type="component" value="Chromosome"/>
</dbReference>
<accession>A0ABZ2G1F0</accession>
<keyword evidence="3" id="KW-1185">Reference proteome</keyword>
<dbReference type="InterPro" id="IPR036108">
    <property type="entry name" value="4pyrrol_syn_uPrphyn_synt_sf"/>
</dbReference>
<dbReference type="Gene3D" id="3.40.50.10090">
    <property type="match status" value="1"/>
</dbReference>
<feature type="domain" description="Tetrapyrrole biosynthesis uroporphyrinogen III synthase" evidence="1">
    <location>
        <begin position="16"/>
        <end position="202"/>
    </location>
</feature>
<dbReference type="EC" id="4.2.1.75" evidence="2"/>
<evidence type="ECO:0000313" key="3">
    <source>
        <dbReference type="Proteomes" id="UP001382935"/>
    </source>
</evidence>
<evidence type="ECO:0000313" key="2">
    <source>
        <dbReference type="EMBL" id="WWM69813.1"/>
    </source>
</evidence>